<dbReference type="RefSeq" id="WP_003149580.1">
    <property type="nucleotide sequence ID" value="NZ_CAUPIQ010000003.1"/>
</dbReference>
<feature type="region of interest" description="Disordered" evidence="1">
    <location>
        <begin position="227"/>
        <end position="257"/>
    </location>
</feature>
<accession>A0ABR5Q3K5</accession>
<keyword evidence="2" id="KW-1133">Transmembrane helix</keyword>
<keyword evidence="2" id="KW-0472">Membrane</keyword>
<dbReference type="InterPro" id="IPR026870">
    <property type="entry name" value="Zinc_ribbon_dom"/>
</dbReference>
<keyword evidence="5" id="KW-1185">Reference proteome</keyword>
<evidence type="ECO:0000313" key="5">
    <source>
        <dbReference type="Proteomes" id="UP000051927"/>
    </source>
</evidence>
<dbReference type="Pfam" id="PF13240">
    <property type="entry name" value="Zn_Ribbon_1"/>
    <property type="match status" value="1"/>
</dbReference>
<feature type="compositionally biased region" description="Polar residues" evidence="1">
    <location>
        <begin position="227"/>
        <end position="239"/>
    </location>
</feature>
<protein>
    <recommendedName>
        <fullName evidence="3">Zinc-ribbon domain-containing protein</fullName>
    </recommendedName>
</protein>
<evidence type="ECO:0000259" key="3">
    <source>
        <dbReference type="Pfam" id="PF13240"/>
    </source>
</evidence>
<evidence type="ECO:0000313" key="4">
    <source>
        <dbReference type="EMBL" id="KRO02309.1"/>
    </source>
</evidence>
<name>A0ABR5Q3K5_9ACTN</name>
<gene>
    <name evidence="4" type="ORF">IV60_GL000739</name>
</gene>
<dbReference type="GeneID" id="84904539"/>
<organism evidence="4 5">
    <name type="scientific">Lancefieldella rimae</name>
    <dbReference type="NCBI Taxonomy" id="1383"/>
    <lineage>
        <taxon>Bacteria</taxon>
        <taxon>Bacillati</taxon>
        <taxon>Actinomycetota</taxon>
        <taxon>Coriobacteriia</taxon>
        <taxon>Coriobacteriales</taxon>
        <taxon>Atopobiaceae</taxon>
        <taxon>Lancefieldella</taxon>
    </lineage>
</organism>
<feature type="transmembrane region" description="Helical" evidence="2">
    <location>
        <begin position="41"/>
        <end position="59"/>
    </location>
</feature>
<feature type="compositionally biased region" description="Low complexity" evidence="1">
    <location>
        <begin position="240"/>
        <end position="257"/>
    </location>
</feature>
<comment type="caution">
    <text evidence="4">The sequence shown here is derived from an EMBL/GenBank/DDBJ whole genome shotgun (WGS) entry which is preliminary data.</text>
</comment>
<feature type="transmembrane region" description="Helical" evidence="2">
    <location>
        <begin position="128"/>
        <end position="150"/>
    </location>
</feature>
<feature type="transmembrane region" description="Helical" evidence="2">
    <location>
        <begin position="101"/>
        <end position="121"/>
    </location>
</feature>
<evidence type="ECO:0000256" key="1">
    <source>
        <dbReference type="SAM" id="MobiDB-lite"/>
    </source>
</evidence>
<sequence>METQNQMQPQVQTQPQGQIQPEQNFDVKGALSKFDKYNNTLLATILVVIGVISCIFYIVPLFDLNIMQRPIGLSLSALAAFGSLAKTIYQSSSSSGANASANIGYIAFSLIFSLAITLLPLIKQTKKYAGFACIPALINCIIFLMTYNAFSPSNPNSSSSAIFGSSSIFVSINFFGYIYAIGQIAAILIGALILYRNNEAKKAAAGMGMAIPMNAYQVPVQPTNTPQYPTVNPTPAVPTSNQPQAAENQPQAESQPQFCPSCGNQIEPGTKFCGNCGATIE</sequence>
<evidence type="ECO:0000256" key="2">
    <source>
        <dbReference type="SAM" id="Phobius"/>
    </source>
</evidence>
<feature type="domain" description="Zinc-ribbon" evidence="3">
    <location>
        <begin position="258"/>
        <end position="279"/>
    </location>
</feature>
<dbReference type="EMBL" id="JQCP01000002">
    <property type="protein sequence ID" value="KRO02309.1"/>
    <property type="molecule type" value="Genomic_DNA"/>
</dbReference>
<proteinExistence type="predicted"/>
<feature type="transmembrane region" description="Helical" evidence="2">
    <location>
        <begin position="170"/>
        <end position="195"/>
    </location>
</feature>
<keyword evidence="2" id="KW-0812">Transmembrane</keyword>
<reference evidence="4 5" key="1">
    <citation type="journal article" date="2015" name="Genome Announc.">
        <title>Expanding the biotechnology potential of lactobacilli through comparative genomics of 213 strains and associated genera.</title>
        <authorList>
            <person name="Sun Z."/>
            <person name="Harris H.M."/>
            <person name="McCann A."/>
            <person name="Guo C."/>
            <person name="Argimon S."/>
            <person name="Zhang W."/>
            <person name="Yang X."/>
            <person name="Jeffery I.B."/>
            <person name="Cooney J.C."/>
            <person name="Kagawa T.F."/>
            <person name="Liu W."/>
            <person name="Song Y."/>
            <person name="Salvetti E."/>
            <person name="Wrobel A."/>
            <person name="Rasinkangas P."/>
            <person name="Parkhill J."/>
            <person name="Rea M.C."/>
            <person name="O'Sullivan O."/>
            <person name="Ritari J."/>
            <person name="Douillard F.P."/>
            <person name="Paul Ross R."/>
            <person name="Yang R."/>
            <person name="Briner A.E."/>
            <person name="Felis G.E."/>
            <person name="de Vos W.M."/>
            <person name="Barrangou R."/>
            <person name="Klaenhammer T.R."/>
            <person name="Caufield P.W."/>
            <person name="Cui Y."/>
            <person name="Zhang H."/>
            <person name="O'Toole P.W."/>
        </authorList>
    </citation>
    <scope>NUCLEOTIDE SEQUENCE [LARGE SCALE GENOMIC DNA]</scope>
    <source>
        <strain evidence="4 5">DSM 7090</strain>
    </source>
</reference>
<dbReference type="Proteomes" id="UP000051927">
    <property type="component" value="Unassembled WGS sequence"/>
</dbReference>